<organism evidence="2 3">
    <name type="scientific">Modestobacter caceresii</name>
    <dbReference type="NCBI Taxonomy" id="1522368"/>
    <lineage>
        <taxon>Bacteria</taxon>
        <taxon>Bacillati</taxon>
        <taxon>Actinomycetota</taxon>
        <taxon>Actinomycetes</taxon>
        <taxon>Geodermatophilales</taxon>
        <taxon>Geodermatophilaceae</taxon>
        <taxon>Modestobacter</taxon>
    </lineage>
</organism>
<dbReference type="AlphaFoldDB" id="A0A098Y5B4"/>
<dbReference type="STRING" id="1522368.IN07_16120"/>
<proteinExistence type="predicted"/>
<gene>
    <name evidence="2" type="ORF">IN07_16120</name>
</gene>
<accession>A0A098Y5B4</accession>
<dbReference type="InterPro" id="IPR006674">
    <property type="entry name" value="HD_domain"/>
</dbReference>
<dbReference type="Gene3D" id="1.10.3210.10">
    <property type="entry name" value="Hypothetical protein af1432"/>
    <property type="match status" value="1"/>
</dbReference>
<reference evidence="2 3" key="1">
    <citation type="submission" date="2014-07" db="EMBL/GenBank/DDBJ databases">
        <title>Biosystematic studies on Modestobacter strains isolated from extreme hyper-arid desert soil and from historic building.</title>
        <authorList>
            <person name="Bukarasam K."/>
            <person name="Bull A."/>
            <person name="Girard G."/>
            <person name="van Wezel G."/>
            <person name="Goodfellow M."/>
        </authorList>
    </citation>
    <scope>NUCLEOTIDE SEQUENCE [LARGE SCALE GENOMIC DNA]</scope>
    <source>
        <strain evidence="2 3">KNN45-2b</strain>
    </source>
</reference>
<feature type="domain" description="HD/PDEase" evidence="1">
    <location>
        <begin position="24"/>
        <end position="143"/>
    </location>
</feature>
<dbReference type="CDD" id="cd00077">
    <property type="entry name" value="HDc"/>
    <property type="match status" value="1"/>
</dbReference>
<dbReference type="PANTHER" id="PTHR35569:SF1">
    <property type="entry name" value="CYANAMIDE HYDRATASE DDI2-RELATED"/>
    <property type="match status" value="1"/>
</dbReference>
<dbReference type="OrthoDB" id="8478129at2"/>
<dbReference type="Pfam" id="PF01966">
    <property type="entry name" value="HD"/>
    <property type="match status" value="1"/>
</dbReference>
<dbReference type="RefSeq" id="WP_036337088.1">
    <property type="nucleotide sequence ID" value="NZ_JPMX01000075.1"/>
</dbReference>
<dbReference type="Proteomes" id="UP000029713">
    <property type="component" value="Unassembled WGS sequence"/>
</dbReference>
<evidence type="ECO:0000259" key="1">
    <source>
        <dbReference type="SMART" id="SM00471"/>
    </source>
</evidence>
<name>A0A098Y5B4_9ACTN</name>
<sequence length="200" mass="21524">MPLDDLVPDTAAAASAFEVAQAFHSPALLNHCRRAHLWAAEYGRERGIAFDAELLYVAAMLHDIGLAPAFDSATVPFEEAGGAVAWVFGAGAGWDAGRRRRTVEVIVAHMAPEVDVATDPEGHLLELATGLDVSGRRPDDWPAAFRAEVLDAHPRLGLAEEFLGCFTEQARRKPSSLAGQFVAEGFADRVRANPLDGVRR</sequence>
<dbReference type="SMART" id="SM00471">
    <property type="entry name" value="HDc"/>
    <property type="match status" value="1"/>
</dbReference>
<dbReference type="EMBL" id="JPMX01000075">
    <property type="protein sequence ID" value="KGH45630.1"/>
    <property type="molecule type" value="Genomic_DNA"/>
</dbReference>
<dbReference type="InterPro" id="IPR003607">
    <property type="entry name" value="HD/PDEase_dom"/>
</dbReference>
<evidence type="ECO:0000313" key="2">
    <source>
        <dbReference type="EMBL" id="KGH45630.1"/>
    </source>
</evidence>
<evidence type="ECO:0000313" key="3">
    <source>
        <dbReference type="Proteomes" id="UP000029713"/>
    </source>
</evidence>
<dbReference type="SUPFAM" id="SSF109604">
    <property type="entry name" value="HD-domain/PDEase-like"/>
    <property type="match status" value="1"/>
</dbReference>
<dbReference type="PANTHER" id="PTHR35569">
    <property type="entry name" value="CYANAMIDE HYDRATASE DDI2-RELATED"/>
    <property type="match status" value="1"/>
</dbReference>
<protein>
    <submittedName>
        <fullName evidence="2">Cyanamide hydratase</fullName>
    </submittedName>
</protein>
<keyword evidence="3" id="KW-1185">Reference proteome</keyword>
<comment type="caution">
    <text evidence="2">The sequence shown here is derived from an EMBL/GenBank/DDBJ whole genome shotgun (WGS) entry which is preliminary data.</text>
</comment>